<keyword evidence="12 19" id="KW-1133">Transmembrane helix</keyword>
<dbReference type="EMBL" id="SMAA01000011">
    <property type="protein sequence ID" value="TCS78168.1"/>
    <property type="molecule type" value="Genomic_DNA"/>
</dbReference>
<dbReference type="EC" id="2.7.8.26" evidence="5 19"/>
<evidence type="ECO:0000256" key="10">
    <source>
        <dbReference type="ARBA" id="ARBA00022692"/>
    </source>
</evidence>
<dbReference type="OrthoDB" id="9794626at2"/>
<dbReference type="Proteomes" id="UP000295188">
    <property type="component" value="Unassembled WGS sequence"/>
</dbReference>
<dbReference type="Pfam" id="PF02654">
    <property type="entry name" value="CobS"/>
    <property type="match status" value="1"/>
</dbReference>
<organism evidence="20 21">
    <name type="scientific">Pectinatus cerevisiiphilus</name>
    <dbReference type="NCBI Taxonomy" id="86956"/>
    <lineage>
        <taxon>Bacteria</taxon>
        <taxon>Bacillati</taxon>
        <taxon>Bacillota</taxon>
        <taxon>Negativicutes</taxon>
        <taxon>Selenomonadales</taxon>
        <taxon>Selenomonadaceae</taxon>
        <taxon>Pectinatus</taxon>
    </lineage>
</organism>
<evidence type="ECO:0000313" key="21">
    <source>
        <dbReference type="Proteomes" id="UP000295188"/>
    </source>
</evidence>
<feature type="transmembrane region" description="Helical" evidence="19">
    <location>
        <begin position="241"/>
        <end position="261"/>
    </location>
</feature>
<name>A0A4R3K5Q4_9FIRM</name>
<evidence type="ECO:0000256" key="1">
    <source>
        <dbReference type="ARBA" id="ARBA00001946"/>
    </source>
</evidence>
<keyword evidence="9 19" id="KW-0808">Transferase</keyword>
<comment type="cofactor">
    <cofactor evidence="1 19">
        <name>Mg(2+)</name>
        <dbReference type="ChEBI" id="CHEBI:18420"/>
    </cofactor>
</comment>
<dbReference type="AlphaFoldDB" id="A0A4R3K5Q4"/>
<keyword evidence="8 19" id="KW-0169">Cobalamin biosynthesis</keyword>
<dbReference type="GO" id="GO:0051073">
    <property type="term" value="F:adenosylcobinamide-GDP ribazoletransferase activity"/>
    <property type="evidence" value="ECO:0007669"/>
    <property type="project" value="UniProtKB-UniRule"/>
</dbReference>
<sequence>MNSFFTGLLFLTRLPIKYDAEWTPEACGKSVKYFALIGAILGAVNVLAVLCLCVALPQLFNITIKPSVGAFLLLFVNIASTGALHCDGYTDTMDGLLSGRERNRVLEIMKDSHVGAHGVTSLIVLLLGKYSAIAALYPVTGAPTNSICILGIALFLMPVIARLSMVIGITLFPYARKEGLGKAFTDYADKSSLVIVFITALVLVSAAYVDSYHAVAALVAAIIFAMLFCRHVTAKLGGLTGDVYGAVTELSELLVLLIFALR</sequence>
<evidence type="ECO:0000256" key="6">
    <source>
        <dbReference type="ARBA" id="ARBA00015850"/>
    </source>
</evidence>
<protein>
    <recommendedName>
        <fullName evidence="6 19">Adenosylcobinamide-GDP ribazoletransferase</fullName>
        <ecNumber evidence="5 19">2.7.8.26</ecNumber>
    </recommendedName>
    <alternativeName>
        <fullName evidence="16 19">Cobalamin synthase</fullName>
    </alternativeName>
    <alternativeName>
        <fullName evidence="15 19">Cobalamin-5'-phosphate synthase</fullName>
    </alternativeName>
</protein>
<keyword evidence="11 19" id="KW-0460">Magnesium</keyword>
<dbReference type="PANTHER" id="PTHR34148">
    <property type="entry name" value="ADENOSYLCOBINAMIDE-GDP RIBAZOLETRANSFERASE"/>
    <property type="match status" value="1"/>
</dbReference>
<keyword evidence="10 19" id="KW-0812">Transmembrane</keyword>
<evidence type="ECO:0000256" key="14">
    <source>
        <dbReference type="ARBA" id="ARBA00025228"/>
    </source>
</evidence>
<comment type="pathway">
    <text evidence="3 19">Cofactor biosynthesis; adenosylcobalamin biosynthesis; adenosylcobalamin from cob(II)yrinate a,c-diamide: step 7/7.</text>
</comment>
<evidence type="ECO:0000256" key="12">
    <source>
        <dbReference type="ARBA" id="ARBA00022989"/>
    </source>
</evidence>
<accession>A0A4R3K5Q4</accession>
<dbReference type="UniPathway" id="UPA00148">
    <property type="reaction ID" value="UER00238"/>
</dbReference>
<evidence type="ECO:0000256" key="2">
    <source>
        <dbReference type="ARBA" id="ARBA00004651"/>
    </source>
</evidence>
<comment type="subcellular location">
    <subcellularLocation>
        <location evidence="2 19">Cell membrane</location>
        <topology evidence="2 19">Multi-pass membrane protein</topology>
    </subcellularLocation>
</comment>
<comment type="catalytic activity">
    <reaction evidence="17 19">
        <text>alpha-ribazole + adenosylcob(III)inamide-GDP = adenosylcob(III)alamin + GMP + H(+)</text>
        <dbReference type="Rhea" id="RHEA:16049"/>
        <dbReference type="ChEBI" id="CHEBI:10329"/>
        <dbReference type="ChEBI" id="CHEBI:15378"/>
        <dbReference type="ChEBI" id="CHEBI:18408"/>
        <dbReference type="ChEBI" id="CHEBI:58115"/>
        <dbReference type="ChEBI" id="CHEBI:60487"/>
        <dbReference type="EC" id="2.7.8.26"/>
    </reaction>
</comment>
<evidence type="ECO:0000256" key="17">
    <source>
        <dbReference type="ARBA" id="ARBA00048623"/>
    </source>
</evidence>
<evidence type="ECO:0000256" key="4">
    <source>
        <dbReference type="ARBA" id="ARBA00010561"/>
    </source>
</evidence>
<dbReference type="RefSeq" id="WP_132550167.1">
    <property type="nucleotide sequence ID" value="NZ_SMAA01000011.1"/>
</dbReference>
<feature type="transmembrane region" description="Helical" evidence="19">
    <location>
        <begin position="187"/>
        <end position="206"/>
    </location>
</feature>
<comment type="function">
    <text evidence="14 19">Joins adenosylcobinamide-GDP and alpha-ribazole to generate adenosylcobalamin (Ado-cobalamin). Also synthesizes adenosylcobalamin 5'-phosphate from adenosylcobinamide-GDP and alpha-ribazole 5'-phosphate.</text>
</comment>
<evidence type="ECO:0000256" key="19">
    <source>
        <dbReference type="HAMAP-Rule" id="MF_00719"/>
    </source>
</evidence>
<evidence type="ECO:0000256" key="18">
    <source>
        <dbReference type="ARBA" id="ARBA00049504"/>
    </source>
</evidence>
<evidence type="ECO:0000256" key="5">
    <source>
        <dbReference type="ARBA" id="ARBA00013200"/>
    </source>
</evidence>
<evidence type="ECO:0000256" key="7">
    <source>
        <dbReference type="ARBA" id="ARBA00022475"/>
    </source>
</evidence>
<proteinExistence type="inferred from homology"/>
<evidence type="ECO:0000256" key="9">
    <source>
        <dbReference type="ARBA" id="ARBA00022679"/>
    </source>
</evidence>
<comment type="similarity">
    <text evidence="4 19">Belongs to the CobS family.</text>
</comment>
<reference evidence="20 21" key="1">
    <citation type="submission" date="2019-03" db="EMBL/GenBank/DDBJ databases">
        <title>Genomic Encyclopedia of Type Strains, Phase IV (KMG-IV): sequencing the most valuable type-strain genomes for metagenomic binning, comparative biology and taxonomic classification.</title>
        <authorList>
            <person name="Goeker M."/>
        </authorList>
    </citation>
    <scope>NUCLEOTIDE SEQUENCE [LARGE SCALE GENOMIC DNA]</scope>
    <source>
        <strain evidence="20 21">DSM 20467</strain>
    </source>
</reference>
<keyword evidence="7 19" id="KW-1003">Cell membrane</keyword>
<evidence type="ECO:0000256" key="16">
    <source>
        <dbReference type="ARBA" id="ARBA00032853"/>
    </source>
</evidence>
<evidence type="ECO:0000313" key="20">
    <source>
        <dbReference type="EMBL" id="TCS78168.1"/>
    </source>
</evidence>
<feature type="transmembrane region" description="Helical" evidence="19">
    <location>
        <begin position="114"/>
        <end position="137"/>
    </location>
</feature>
<dbReference type="NCBIfam" id="TIGR00317">
    <property type="entry name" value="cobS"/>
    <property type="match status" value="1"/>
</dbReference>
<evidence type="ECO:0000256" key="3">
    <source>
        <dbReference type="ARBA" id="ARBA00004663"/>
    </source>
</evidence>
<dbReference type="PANTHER" id="PTHR34148:SF1">
    <property type="entry name" value="ADENOSYLCOBINAMIDE-GDP RIBAZOLETRANSFERASE"/>
    <property type="match status" value="1"/>
</dbReference>
<comment type="caution">
    <text evidence="20">The sequence shown here is derived from an EMBL/GenBank/DDBJ whole genome shotgun (WGS) entry which is preliminary data.</text>
</comment>
<evidence type="ECO:0000256" key="13">
    <source>
        <dbReference type="ARBA" id="ARBA00023136"/>
    </source>
</evidence>
<dbReference type="GO" id="GO:0005886">
    <property type="term" value="C:plasma membrane"/>
    <property type="evidence" value="ECO:0007669"/>
    <property type="project" value="UniProtKB-SubCell"/>
</dbReference>
<keyword evidence="13 19" id="KW-0472">Membrane</keyword>
<dbReference type="InterPro" id="IPR003805">
    <property type="entry name" value="CobS"/>
</dbReference>
<evidence type="ECO:0000256" key="15">
    <source>
        <dbReference type="ARBA" id="ARBA00032605"/>
    </source>
</evidence>
<comment type="catalytic activity">
    <reaction evidence="18 19">
        <text>alpha-ribazole 5'-phosphate + adenosylcob(III)inamide-GDP = adenosylcob(III)alamin 5'-phosphate + GMP + H(+)</text>
        <dbReference type="Rhea" id="RHEA:23560"/>
        <dbReference type="ChEBI" id="CHEBI:15378"/>
        <dbReference type="ChEBI" id="CHEBI:57918"/>
        <dbReference type="ChEBI" id="CHEBI:58115"/>
        <dbReference type="ChEBI" id="CHEBI:60487"/>
        <dbReference type="ChEBI" id="CHEBI:60493"/>
        <dbReference type="EC" id="2.7.8.26"/>
    </reaction>
</comment>
<feature type="transmembrane region" description="Helical" evidence="19">
    <location>
        <begin position="31"/>
        <end position="56"/>
    </location>
</feature>
<feature type="transmembrane region" description="Helical" evidence="19">
    <location>
        <begin position="149"/>
        <end position="175"/>
    </location>
</feature>
<gene>
    <name evidence="19" type="primary">cobS</name>
    <name evidence="20" type="ORF">EDC37_11125</name>
</gene>
<dbReference type="HAMAP" id="MF_00719">
    <property type="entry name" value="CobS"/>
    <property type="match status" value="1"/>
</dbReference>
<evidence type="ECO:0000256" key="11">
    <source>
        <dbReference type="ARBA" id="ARBA00022842"/>
    </source>
</evidence>
<dbReference type="GO" id="GO:0009236">
    <property type="term" value="P:cobalamin biosynthetic process"/>
    <property type="evidence" value="ECO:0007669"/>
    <property type="project" value="UniProtKB-UniRule"/>
</dbReference>
<evidence type="ECO:0000256" key="8">
    <source>
        <dbReference type="ARBA" id="ARBA00022573"/>
    </source>
</evidence>
<keyword evidence="21" id="KW-1185">Reference proteome</keyword>
<dbReference type="GO" id="GO:0008818">
    <property type="term" value="F:cobalamin 5'-phosphate synthase activity"/>
    <property type="evidence" value="ECO:0007669"/>
    <property type="project" value="UniProtKB-UniRule"/>
</dbReference>
<feature type="transmembrane region" description="Helical" evidence="19">
    <location>
        <begin position="212"/>
        <end position="229"/>
    </location>
</feature>